<keyword evidence="6" id="KW-1185">Reference proteome</keyword>
<dbReference type="InterPro" id="IPR051458">
    <property type="entry name" value="Cyt/Met_Dipeptidase"/>
</dbReference>
<keyword evidence="3" id="KW-0378">Hydrolase</keyword>
<dbReference type="PANTHER" id="PTHR43270">
    <property type="entry name" value="BETA-ALA-HIS DIPEPTIDASE"/>
    <property type="match status" value="1"/>
</dbReference>
<dbReference type="OrthoDB" id="9761532at2"/>
<name>A0A0L1JU47_9RHOB</name>
<protein>
    <recommendedName>
        <fullName evidence="4">Peptidase M20 dimerisation domain-containing protein</fullName>
    </recommendedName>
</protein>
<dbReference type="STRING" id="1317121.ATO11_01230"/>
<dbReference type="Gene3D" id="3.40.630.10">
    <property type="entry name" value="Zn peptidases"/>
    <property type="match status" value="1"/>
</dbReference>
<accession>A0A0L1JU47</accession>
<dbReference type="Pfam" id="PF01546">
    <property type="entry name" value="Peptidase_M20"/>
    <property type="match status" value="1"/>
</dbReference>
<evidence type="ECO:0000313" key="5">
    <source>
        <dbReference type="EMBL" id="KNG95286.1"/>
    </source>
</evidence>
<dbReference type="GO" id="GO:0046872">
    <property type="term" value="F:metal ion binding"/>
    <property type="evidence" value="ECO:0007669"/>
    <property type="project" value="UniProtKB-KW"/>
</dbReference>
<dbReference type="Gene3D" id="3.30.70.360">
    <property type="match status" value="1"/>
</dbReference>
<keyword evidence="2" id="KW-0479">Metal-binding</keyword>
<evidence type="ECO:0000256" key="3">
    <source>
        <dbReference type="ARBA" id="ARBA00022801"/>
    </source>
</evidence>
<feature type="domain" description="Peptidase M20 dimerisation" evidence="4">
    <location>
        <begin position="198"/>
        <end position="356"/>
    </location>
</feature>
<dbReference type="GO" id="GO:0008233">
    <property type="term" value="F:peptidase activity"/>
    <property type="evidence" value="ECO:0007669"/>
    <property type="project" value="UniProtKB-KW"/>
</dbReference>
<dbReference type="AlphaFoldDB" id="A0A0L1JU47"/>
<keyword evidence="1" id="KW-0645">Protease</keyword>
<dbReference type="InterPro" id="IPR011650">
    <property type="entry name" value="Peptidase_M20_dimer"/>
</dbReference>
<dbReference type="EMBL" id="AQQZ01000001">
    <property type="protein sequence ID" value="KNG95286.1"/>
    <property type="molecule type" value="Genomic_DNA"/>
</dbReference>
<evidence type="ECO:0000313" key="6">
    <source>
        <dbReference type="Proteomes" id="UP000036938"/>
    </source>
</evidence>
<dbReference type="NCBIfam" id="NF006579">
    <property type="entry name" value="PRK09104.1"/>
    <property type="match status" value="1"/>
</dbReference>
<gene>
    <name evidence="5" type="ORF">ATO11_01230</name>
</gene>
<evidence type="ECO:0000256" key="2">
    <source>
        <dbReference type="ARBA" id="ARBA00022723"/>
    </source>
</evidence>
<reference evidence="5 6" key="1">
    <citation type="journal article" date="2015" name="Int. J. Syst. Evol. Microbiol.">
        <title>Aestuariivita atlantica sp. nov., isolated from deep sea sediment of the Atlantic Ocean.</title>
        <authorList>
            <person name="Li G."/>
            <person name="Lai Q."/>
            <person name="Du Y."/>
            <person name="Liu X."/>
            <person name="Sun F."/>
            <person name="Shao Z."/>
        </authorList>
    </citation>
    <scope>NUCLEOTIDE SEQUENCE [LARGE SCALE GENOMIC DNA]</scope>
    <source>
        <strain evidence="5 6">22II-S11-z3</strain>
    </source>
</reference>
<dbReference type="GO" id="GO:0006508">
    <property type="term" value="P:proteolysis"/>
    <property type="evidence" value="ECO:0007669"/>
    <property type="project" value="UniProtKB-KW"/>
</dbReference>
<organism evidence="5 6">
    <name type="scientific">Pseudaestuariivita atlantica</name>
    <dbReference type="NCBI Taxonomy" id="1317121"/>
    <lineage>
        <taxon>Bacteria</taxon>
        <taxon>Pseudomonadati</taxon>
        <taxon>Pseudomonadota</taxon>
        <taxon>Alphaproteobacteria</taxon>
        <taxon>Rhodobacterales</taxon>
        <taxon>Paracoccaceae</taxon>
        <taxon>Pseudaestuariivita</taxon>
    </lineage>
</organism>
<evidence type="ECO:0000256" key="1">
    <source>
        <dbReference type="ARBA" id="ARBA00022670"/>
    </source>
</evidence>
<comment type="caution">
    <text evidence="5">The sequence shown here is derived from an EMBL/GenBank/DDBJ whole genome shotgun (WGS) entry which is preliminary data.</text>
</comment>
<dbReference type="PANTHER" id="PTHR43270:SF12">
    <property type="entry name" value="SUCCINYL-DIAMINOPIMELATE DESUCCINYLASE"/>
    <property type="match status" value="1"/>
</dbReference>
<evidence type="ECO:0000259" key="4">
    <source>
        <dbReference type="Pfam" id="PF07687"/>
    </source>
</evidence>
<dbReference type="InterPro" id="IPR002933">
    <property type="entry name" value="Peptidase_M20"/>
</dbReference>
<dbReference type="SUPFAM" id="SSF53187">
    <property type="entry name" value="Zn-dependent exopeptidases"/>
    <property type="match status" value="1"/>
</dbReference>
<dbReference type="Proteomes" id="UP000036938">
    <property type="component" value="Unassembled WGS sequence"/>
</dbReference>
<proteinExistence type="predicted"/>
<dbReference type="PATRIC" id="fig|1317121.7.peg.245"/>
<dbReference type="RefSeq" id="WP_050529006.1">
    <property type="nucleotide sequence ID" value="NZ_AQQZ01000001.1"/>
</dbReference>
<sequence length="457" mass="49734">MSLTEVLDRIDSDLDAAVDRLMALLRIPSISTDPAYAAECDRAADWLVEDLRGLGVRAEKRATPGHPMVVGHVEGEGPHLLFYGHYDVQPVDPLELWDTPPFEPELQDTPKGRVLRGRGTSDDKGQLMTFVEACRAWKAVHGSLPCRITFFFEGEEESGSPSLVPFMKENREELTSDIALICDTGLFGHDTPAIVTMLRGMLQEEVTITGPSKDLHSGMFGGIARNPAHVLTDVLAALHDEKGAVTVPGFYDDVPELPPAIAAQWEALNFDAGKFLGEVGLKHPAGEEGRSGLEMIWSRPTAEVNGMWSGYTGEGFKTVLPSKAHAKISFRLVGDQDPHKISTAFRQFVRDRVPEDCTVDFVDGMGASPASAMSTEHPAFEAARGALSDEWPNAAAFVGCGGSIPIAGYFKSITGTDAMLIGFGRDDDQLHSPNEKYDLECFHKGIRSWARILDALT</sequence>
<dbReference type="Pfam" id="PF07687">
    <property type="entry name" value="M20_dimer"/>
    <property type="match status" value="1"/>
</dbReference>